<organism evidence="3 4">
    <name type="scientific">Asanoa hainanensis</name>
    <dbReference type="NCBI Taxonomy" id="560556"/>
    <lineage>
        <taxon>Bacteria</taxon>
        <taxon>Bacillati</taxon>
        <taxon>Actinomycetota</taxon>
        <taxon>Actinomycetes</taxon>
        <taxon>Micromonosporales</taxon>
        <taxon>Micromonosporaceae</taxon>
        <taxon>Asanoa</taxon>
    </lineage>
</organism>
<evidence type="ECO:0000313" key="4">
    <source>
        <dbReference type="Proteomes" id="UP000198362"/>
    </source>
</evidence>
<feature type="signal peptide" evidence="2">
    <location>
        <begin position="1"/>
        <end position="23"/>
    </location>
</feature>
<evidence type="ECO:0000313" key="3">
    <source>
        <dbReference type="EMBL" id="SNT52603.1"/>
    </source>
</evidence>
<gene>
    <name evidence="3" type="ORF">SAMN05421812_108154</name>
</gene>
<protein>
    <submittedName>
        <fullName evidence="3">Uncharacterized protein</fullName>
    </submittedName>
</protein>
<sequence length="127" mass="13233">MRRLVTVVAAVAAALFIAAPASAFAHANVVNPYLHAALDVLTLSVVTAPLWTAYLWTGRRLALLALVAIVQLPVAVLGFTQILNPYWHAAALVTALTLTLFSLVTVRRLATAHAGSAVAVPATAPSD</sequence>
<dbReference type="AlphaFoldDB" id="A0A239NDM8"/>
<evidence type="ECO:0000256" key="1">
    <source>
        <dbReference type="SAM" id="Phobius"/>
    </source>
</evidence>
<dbReference type="EMBL" id="FZPH01000008">
    <property type="protein sequence ID" value="SNT52603.1"/>
    <property type="molecule type" value="Genomic_DNA"/>
</dbReference>
<keyword evidence="4" id="KW-1185">Reference proteome</keyword>
<dbReference type="Proteomes" id="UP000198362">
    <property type="component" value="Unassembled WGS sequence"/>
</dbReference>
<name>A0A239NDM8_9ACTN</name>
<keyword evidence="2" id="KW-0732">Signal</keyword>
<accession>A0A239NDM8</accession>
<keyword evidence="1" id="KW-0812">Transmembrane</keyword>
<feature type="transmembrane region" description="Helical" evidence="1">
    <location>
        <begin position="86"/>
        <end position="106"/>
    </location>
</feature>
<feature type="transmembrane region" description="Helical" evidence="1">
    <location>
        <begin position="61"/>
        <end position="80"/>
    </location>
</feature>
<dbReference type="OrthoDB" id="3297195at2"/>
<reference evidence="3 4" key="1">
    <citation type="submission" date="2017-06" db="EMBL/GenBank/DDBJ databases">
        <authorList>
            <person name="Kim H.J."/>
            <person name="Triplett B.A."/>
        </authorList>
    </citation>
    <scope>NUCLEOTIDE SEQUENCE [LARGE SCALE GENOMIC DNA]</scope>
    <source>
        <strain evidence="3 4">CGMCC 4.5593</strain>
    </source>
</reference>
<feature type="chain" id="PRO_5039024895" evidence="2">
    <location>
        <begin position="24"/>
        <end position="127"/>
    </location>
</feature>
<proteinExistence type="predicted"/>
<evidence type="ECO:0000256" key="2">
    <source>
        <dbReference type="SAM" id="SignalP"/>
    </source>
</evidence>
<keyword evidence="1" id="KW-0472">Membrane</keyword>
<dbReference type="RefSeq" id="WP_089251358.1">
    <property type="nucleotide sequence ID" value="NZ_FZPH01000008.1"/>
</dbReference>
<keyword evidence="1" id="KW-1133">Transmembrane helix</keyword>
<feature type="transmembrane region" description="Helical" evidence="1">
    <location>
        <begin position="33"/>
        <end position="54"/>
    </location>
</feature>